<dbReference type="AlphaFoldDB" id="A0A9W7D5E3"/>
<comment type="caution">
    <text evidence="2">The sequence shown here is derived from an EMBL/GenBank/DDBJ whole genome shotgun (WGS) entry which is preliminary data.</text>
</comment>
<reference evidence="2" key="1">
    <citation type="submission" date="2023-04" db="EMBL/GenBank/DDBJ databases">
        <title>Phytophthora fragariaefolia NBRC 109709.</title>
        <authorList>
            <person name="Ichikawa N."/>
            <person name="Sato H."/>
            <person name="Tonouchi N."/>
        </authorList>
    </citation>
    <scope>NUCLEOTIDE SEQUENCE</scope>
    <source>
        <strain evidence="2">NBRC 109709</strain>
    </source>
</reference>
<feature type="compositionally biased region" description="Polar residues" evidence="1">
    <location>
        <begin position="452"/>
        <end position="462"/>
    </location>
</feature>
<keyword evidence="3" id="KW-1185">Reference proteome</keyword>
<feature type="region of interest" description="Disordered" evidence="1">
    <location>
        <begin position="345"/>
        <end position="462"/>
    </location>
</feature>
<gene>
    <name evidence="2" type="ORF">Pfra01_002367500</name>
</gene>
<feature type="region of interest" description="Disordered" evidence="1">
    <location>
        <begin position="304"/>
        <end position="325"/>
    </location>
</feature>
<feature type="region of interest" description="Disordered" evidence="1">
    <location>
        <begin position="33"/>
        <end position="110"/>
    </location>
</feature>
<evidence type="ECO:0000313" key="3">
    <source>
        <dbReference type="Proteomes" id="UP001165121"/>
    </source>
</evidence>
<feature type="compositionally biased region" description="Low complexity" evidence="1">
    <location>
        <begin position="54"/>
        <end position="81"/>
    </location>
</feature>
<feature type="compositionally biased region" description="Low complexity" evidence="1">
    <location>
        <begin position="361"/>
        <end position="393"/>
    </location>
</feature>
<dbReference type="EMBL" id="BSXT01003885">
    <property type="protein sequence ID" value="GMF55985.1"/>
    <property type="molecule type" value="Genomic_DNA"/>
</dbReference>
<proteinExistence type="predicted"/>
<dbReference type="Proteomes" id="UP001165121">
    <property type="component" value="Unassembled WGS sequence"/>
</dbReference>
<accession>A0A9W7D5E3</accession>
<evidence type="ECO:0000256" key="1">
    <source>
        <dbReference type="SAM" id="MobiDB-lite"/>
    </source>
</evidence>
<name>A0A9W7D5E3_9STRA</name>
<sequence length="462" mass="47486">MARGQSPLARAQARALGVDASLLAASPETLVSVMAPPSDAPETGGGSPSVDGTTEASVPSTPSAAPVAAPHSAADAPEAAPGVTSADCQPPGSVSSSGAPDGGTCAAADAPEVSSAVPGVDRFSSVRWEAIEDIVTAGTDRTVLQVQGSLQSHFLALARMVVDLNGRPPLRTDYELDRRLEAAELLSDVLGPLAPIPRSPAREDEISELRDDTASLEARLAAFEASLRRKGDLRLKTVHLYNQASQERKAALDNLQRLRPNHADAARQLVVTNIALEQSSQAAAALGQRCRRLDKSLTATHKIVRQDRGDCQSSASGGTGSAPASTMPAAVITFLEELGALQLVLPSPPATSGPSEPSAQATPAFSGTPGGAAATSGSSTTLTVDSDTSDGSGPIVPSALQRGKGKRLAKPSAKLRSSPPPPKKKQRLGRPSVDLKARKTAQRTKIRGCQPQWASTECSSTG</sequence>
<feature type="compositionally biased region" description="Low complexity" evidence="1">
    <location>
        <begin position="313"/>
        <end position="325"/>
    </location>
</feature>
<evidence type="ECO:0000313" key="2">
    <source>
        <dbReference type="EMBL" id="GMF55985.1"/>
    </source>
</evidence>
<organism evidence="2 3">
    <name type="scientific">Phytophthora fragariaefolia</name>
    <dbReference type="NCBI Taxonomy" id="1490495"/>
    <lineage>
        <taxon>Eukaryota</taxon>
        <taxon>Sar</taxon>
        <taxon>Stramenopiles</taxon>
        <taxon>Oomycota</taxon>
        <taxon>Peronosporomycetes</taxon>
        <taxon>Peronosporales</taxon>
        <taxon>Peronosporaceae</taxon>
        <taxon>Phytophthora</taxon>
    </lineage>
</organism>
<protein>
    <submittedName>
        <fullName evidence="2">Unnamed protein product</fullName>
    </submittedName>
</protein>